<reference evidence="1" key="1">
    <citation type="submission" date="2018-02" db="EMBL/GenBank/DDBJ databases">
        <title>Rhizophora mucronata_Transcriptome.</title>
        <authorList>
            <person name="Meera S.P."/>
            <person name="Sreeshan A."/>
            <person name="Augustine A."/>
        </authorList>
    </citation>
    <scope>NUCLEOTIDE SEQUENCE</scope>
    <source>
        <tissue evidence="1">Leaf</tissue>
    </source>
</reference>
<sequence length="50" mass="5460">MTISVVCLEIGFPQQVMPLGTSLLDKSFNMKVLLASLMAIANMKNTMKVT</sequence>
<name>A0A2P2NM15_RHIMU</name>
<dbReference type="AlphaFoldDB" id="A0A2P2NM15"/>
<protein>
    <submittedName>
        <fullName evidence="1">Uncharacterized protein</fullName>
    </submittedName>
</protein>
<organism evidence="1">
    <name type="scientific">Rhizophora mucronata</name>
    <name type="common">Asiatic mangrove</name>
    <dbReference type="NCBI Taxonomy" id="61149"/>
    <lineage>
        <taxon>Eukaryota</taxon>
        <taxon>Viridiplantae</taxon>
        <taxon>Streptophyta</taxon>
        <taxon>Embryophyta</taxon>
        <taxon>Tracheophyta</taxon>
        <taxon>Spermatophyta</taxon>
        <taxon>Magnoliopsida</taxon>
        <taxon>eudicotyledons</taxon>
        <taxon>Gunneridae</taxon>
        <taxon>Pentapetalae</taxon>
        <taxon>rosids</taxon>
        <taxon>fabids</taxon>
        <taxon>Malpighiales</taxon>
        <taxon>Rhizophoraceae</taxon>
        <taxon>Rhizophora</taxon>
    </lineage>
</organism>
<evidence type="ECO:0000313" key="1">
    <source>
        <dbReference type="EMBL" id="MBX43547.1"/>
    </source>
</evidence>
<dbReference type="EMBL" id="GGEC01063063">
    <property type="protein sequence ID" value="MBX43547.1"/>
    <property type="molecule type" value="Transcribed_RNA"/>
</dbReference>
<accession>A0A2P2NM15</accession>
<proteinExistence type="predicted"/>